<dbReference type="GO" id="GO:0044183">
    <property type="term" value="F:protein folding chaperone"/>
    <property type="evidence" value="ECO:0007669"/>
    <property type="project" value="InterPro"/>
</dbReference>
<keyword evidence="6" id="KW-1185">Reference proteome</keyword>
<dbReference type="NCBIfam" id="NF001534">
    <property type="entry name" value="PRK00364.2-5"/>
    <property type="match status" value="1"/>
</dbReference>
<dbReference type="AlphaFoldDB" id="A0A432MP54"/>
<evidence type="ECO:0000256" key="3">
    <source>
        <dbReference type="HAMAP-Rule" id="MF_00580"/>
    </source>
</evidence>
<dbReference type="NCBIfam" id="NF001533">
    <property type="entry name" value="PRK00364.2-4"/>
    <property type="match status" value="1"/>
</dbReference>
<dbReference type="Proteomes" id="UP000280296">
    <property type="component" value="Unassembled WGS sequence"/>
</dbReference>
<dbReference type="GO" id="GO:0005737">
    <property type="term" value="C:cytoplasm"/>
    <property type="evidence" value="ECO:0007669"/>
    <property type="project" value="UniProtKB-SubCell"/>
</dbReference>
<evidence type="ECO:0000256" key="4">
    <source>
        <dbReference type="RuleBase" id="RU000535"/>
    </source>
</evidence>
<dbReference type="NCBIfam" id="NF001531">
    <property type="entry name" value="PRK00364.2-2"/>
    <property type="match status" value="1"/>
</dbReference>
<dbReference type="InterPro" id="IPR037124">
    <property type="entry name" value="Chaperonin_GroES_sf"/>
</dbReference>
<comment type="subunit">
    <text evidence="3">Heptamer of 7 subunits arranged in a ring. Interacts with the chaperonin GroEL.</text>
</comment>
<dbReference type="HAMAP" id="MF_00580">
    <property type="entry name" value="CH10"/>
    <property type="match status" value="1"/>
</dbReference>
<dbReference type="FunFam" id="2.30.33.40:FF:000001">
    <property type="entry name" value="10 kDa chaperonin"/>
    <property type="match status" value="1"/>
</dbReference>
<dbReference type="InterPro" id="IPR020818">
    <property type="entry name" value="Chaperonin_GroES"/>
</dbReference>
<dbReference type="CDD" id="cd00320">
    <property type="entry name" value="cpn10"/>
    <property type="match status" value="1"/>
</dbReference>
<reference evidence="5 6" key="2">
    <citation type="submission" date="2019-01" db="EMBL/GenBank/DDBJ databases">
        <title>Tautonia sociabilis, a novel thermotolerant planctomycete of Isosphaeraceae family, isolated from a 4000 m deep subterranean habitat.</title>
        <authorList>
            <person name="Kovaleva O.L."/>
            <person name="Elcheninov A.G."/>
            <person name="Van Heerden E."/>
            <person name="Toshchakov S.V."/>
            <person name="Novikov A."/>
            <person name="Bonch-Osmolovskaya E.A."/>
            <person name="Kublanov I.V."/>
        </authorList>
    </citation>
    <scope>NUCLEOTIDE SEQUENCE [LARGE SCALE GENOMIC DNA]</scope>
    <source>
        <strain evidence="5 6">GM2012</strain>
    </source>
</reference>
<dbReference type="InterPro" id="IPR018369">
    <property type="entry name" value="Chaprnonin_Cpn10_CS"/>
</dbReference>
<evidence type="ECO:0000313" key="5">
    <source>
        <dbReference type="EMBL" id="RUL89100.1"/>
    </source>
</evidence>
<dbReference type="RefSeq" id="WP_126724093.1">
    <property type="nucleotide sequence ID" value="NZ_RYZH01000005.1"/>
</dbReference>
<comment type="function">
    <text evidence="3 4">Together with the chaperonin GroEL, plays an essential role in assisting protein folding. The GroEL-GroES system forms a nano-cage that allows encapsulation of the non-native substrate proteins and provides a physical environment optimized to promote and accelerate protein folding. GroES binds to the apical surface of the GroEL ring, thereby capping the opening of the GroEL channel.</text>
</comment>
<dbReference type="GO" id="GO:0051082">
    <property type="term" value="F:unfolded protein binding"/>
    <property type="evidence" value="ECO:0007669"/>
    <property type="project" value="TreeGrafter"/>
</dbReference>
<accession>A0A432MP54</accession>
<dbReference type="EMBL" id="RYZH01000005">
    <property type="protein sequence ID" value="RUL89100.1"/>
    <property type="molecule type" value="Genomic_DNA"/>
</dbReference>
<evidence type="ECO:0000313" key="6">
    <source>
        <dbReference type="Proteomes" id="UP000280296"/>
    </source>
</evidence>
<dbReference type="GO" id="GO:0051087">
    <property type="term" value="F:protein-folding chaperone binding"/>
    <property type="evidence" value="ECO:0007669"/>
    <property type="project" value="TreeGrafter"/>
</dbReference>
<keyword evidence="2 3" id="KW-0143">Chaperone</keyword>
<gene>
    <name evidence="3" type="primary">groES</name>
    <name evidence="3" type="synonym">groS</name>
    <name evidence="5" type="ORF">TsocGM_04120</name>
</gene>
<dbReference type="PROSITE" id="PS00681">
    <property type="entry name" value="CHAPERONINS_CPN10"/>
    <property type="match status" value="1"/>
</dbReference>
<comment type="caution">
    <text evidence="5">The sequence shown here is derived from an EMBL/GenBank/DDBJ whole genome shotgun (WGS) entry which is preliminary data.</text>
</comment>
<dbReference type="NCBIfam" id="NF001527">
    <property type="entry name" value="PRK00364.1-2"/>
    <property type="match status" value="1"/>
</dbReference>
<dbReference type="SUPFAM" id="SSF50129">
    <property type="entry name" value="GroES-like"/>
    <property type="match status" value="1"/>
</dbReference>
<protein>
    <recommendedName>
        <fullName evidence="3">Co-chaperonin GroES</fullName>
    </recommendedName>
    <alternativeName>
        <fullName evidence="3">10 kDa chaperonin</fullName>
    </alternativeName>
    <alternativeName>
        <fullName evidence="3">Chaperonin-10</fullName>
        <shortName evidence="3">Cpn10</shortName>
    </alternativeName>
</protein>
<dbReference type="PRINTS" id="PR00297">
    <property type="entry name" value="CHAPERONIN10"/>
</dbReference>
<dbReference type="GO" id="GO:0005524">
    <property type="term" value="F:ATP binding"/>
    <property type="evidence" value="ECO:0007669"/>
    <property type="project" value="InterPro"/>
</dbReference>
<dbReference type="GO" id="GO:0046872">
    <property type="term" value="F:metal ion binding"/>
    <property type="evidence" value="ECO:0007669"/>
    <property type="project" value="TreeGrafter"/>
</dbReference>
<dbReference type="PANTHER" id="PTHR10772:SF63">
    <property type="entry name" value="20 KDA CHAPERONIN, CHLOROPLASTIC"/>
    <property type="match status" value="1"/>
</dbReference>
<keyword evidence="3" id="KW-0963">Cytoplasm</keyword>
<comment type="subcellular location">
    <subcellularLocation>
        <location evidence="3">Cytoplasm</location>
    </subcellularLocation>
</comment>
<reference evidence="5 6" key="1">
    <citation type="submission" date="2018-12" db="EMBL/GenBank/DDBJ databases">
        <authorList>
            <person name="Toschakov S.V."/>
        </authorList>
    </citation>
    <scope>NUCLEOTIDE SEQUENCE [LARGE SCALE GENOMIC DNA]</scope>
    <source>
        <strain evidence="5 6">GM2012</strain>
    </source>
</reference>
<dbReference type="SMART" id="SM00883">
    <property type="entry name" value="Cpn10"/>
    <property type="match status" value="1"/>
</dbReference>
<dbReference type="Pfam" id="PF00166">
    <property type="entry name" value="Cpn10"/>
    <property type="match status" value="1"/>
</dbReference>
<dbReference type="PANTHER" id="PTHR10772">
    <property type="entry name" value="10 KDA HEAT SHOCK PROTEIN"/>
    <property type="match status" value="1"/>
</dbReference>
<proteinExistence type="inferred from homology"/>
<dbReference type="InterPro" id="IPR011032">
    <property type="entry name" value="GroES-like_sf"/>
</dbReference>
<name>A0A432MP54_9BACT</name>
<evidence type="ECO:0000256" key="1">
    <source>
        <dbReference type="ARBA" id="ARBA00006975"/>
    </source>
</evidence>
<organism evidence="5 6">
    <name type="scientific">Tautonia sociabilis</name>
    <dbReference type="NCBI Taxonomy" id="2080755"/>
    <lineage>
        <taxon>Bacteria</taxon>
        <taxon>Pseudomonadati</taxon>
        <taxon>Planctomycetota</taxon>
        <taxon>Planctomycetia</taxon>
        <taxon>Isosphaerales</taxon>
        <taxon>Isosphaeraceae</taxon>
        <taxon>Tautonia</taxon>
    </lineage>
</organism>
<comment type="similarity">
    <text evidence="1 3 4">Belongs to the GroES chaperonin family.</text>
</comment>
<evidence type="ECO:0000256" key="2">
    <source>
        <dbReference type="ARBA" id="ARBA00023186"/>
    </source>
</evidence>
<dbReference type="Gene3D" id="2.30.33.40">
    <property type="entry name" value="GroES chaperonin"/>
    <property type="match status" value="1"/>
</dbReference>
<sequence length="97" mass="10343">MNIQPLGNRVVVEREEASQTTAGGIVLPDTAKDKPQKGKVVAVGDGTTTKDGTKRPLTVKVGDTVIFTSYAGDEFKLNGDKKVLLMREDDILAVVEG</sequence>
<dbReference type="OrthoDB" id="9806791at2"/>